<dbReference type="Pfam" id="PF00583">
    <property type="entry name" value="Acetyltransf_1"/>
    <property type="match status" value="1"/>
</dbReference>
<evidence type="ECO:0000313" key="2">
    <source>
        <dbReference type="EMBL" id="EDX72830.1"/>
    </source>
</evidence>
<organism evidence="2 3">
    <name type="scientific">Coleofasciculus chthonoplastes PCC 7420</name>
    <dbReference type="NCBI Taxonomy" id="118168"/>
    <lineage>
        <taxon>Bacteria</taxon>
        <taxon>Bacillati</taxon>
        <taxon>Cyanobacteriota</taxon>
        <taxon>Cyanophyceae</taxon>
        <taxon>Coleofasciculales</taxon>
        <taxon>Coleofasciculaceae</taxon>
        <taxon>Coleofasciculus</taxon>
    </lineage>
</organism>
<dbReference type="Gene3D" id="3.40.630.30">
    <property type="match status" value="1"/>
</dbReference>
<evidence type="ECO:0000313" key="3">
    <source>
        <dbReference type="Proteomes" id="UP000003835"/>
    </source>
</evidence>
<dbReference type="eggNOG" id="COG0456">
    <property type="taxonomic scope" value="Bacteria"/>
</dbReference>
<evidence type="ECO:0000259" key="1">
    <source>
        <dbReference type="PROSITE" id="PS51186"/>
    </source>
</evidence>
<reference evidence="2 3" key="1">
    <citation type="submission" date="2008-07" db="EMBL/GenBank/DDBJ databases">
        <authorList>
            <person name="Tandeau de Marsac N."/>
            <person name="Ferriera S."/>
            <person name="Johnson J."/>
            <person name="Kravitz S."/>
            <person name="Beeson K."/>
            <person name="Sutton G."/>
            <person name="Rogers Y.-H."/>
            <person name="Friedman R."/>
            <person name="Frazier M."/>
            <person name="Venter J.C."/>
        </authorList>
    </citation>
    <scope>NUCLEOTIDE SEQUENCE [LARGE SCALE GENOMIC DNA]</scope>
    <source>
        <strain evidence="2 3">PCC 7420</strain>
    </source>
</reference>
<gene>
    <name evidence="2" type="ORF">MC7420_3276</name>
</gene>
<dbReference type="STRING" id="118168.MC7420_3276"/>
<name>B4VYZ9_9CYAN</name>
<dbReference type="PANTHER" id="PTHR43617">
    <property type="entry name" value="L-AMINO ACID N-ACETYLTRANSFERASE"/>
    <property type="match status" value="1"/>
</dbReference>
<protein>
    <submittedName>
        <fullName evidence="2">Acetyltransferase, GNAT family</fullName>
    </submittedName>
</protein>
<keyword evidence="2" id="KW-0808">Transferase</keyword>
<dbReference type="AlphaFoldDB" id="B4VYZ9"/>
<dbReference type="PROSITE" id="PS51186">
    <property type="entry name" value="GNAT"/>
    <property type="match status" value="1"/>
</dbReference>
<dbReference type="InterPro" id="IPR016181">
    <property type="entry name" value="Acyl_CoA_acyltransferase"/>
</dbReference>
<dbReference type="SUPFAM" id="SSF55729">
    <property type="entry name" value="Acyl-CoA N-acyltransferases (Nat)"/>
    <property type="match status" value="1"/>
</dbReference>
<dbReference type="HOGENOM" id="CLU_107134_0_0_3"/>
<dbReference type="GO" id="GO:0016747">
    <property type="term" value="F:acyltransferase activity, transferring groups other than amino-acyl groups"/>
    <property type="evidence" value="ECO:0007669"/>
    <property type="project" value="InterPro"/>
</dbReference>
<feature type="domain" description="N-acetyltransferase" evidence="1">
    <location>
        <begin position="1"/>
        <end position="144"/>
    </location>
</feature>
<proteinExistence type="predicted"/>
<sequence>MLYLALYVPPDATPLPREVIYQPELAKYVKDWGQPDDIGFIAMLKDSQMPVGAAWLRLFKSSNKGFGYVNDETPELTIAVLPDYRGHGIGSQLLTQLVETAQPCYSAVSLSVSPDNPALRLYRRFGFEVIGQGGNSLTLTKTFISPKNHIY</sequence>
<accession>B4VYZ9</accession>
<dbReference type="InterPro" id="IPR050276">
    <property type="entry name" value="MshD_Acetyltransferase"/>
</dbReference>
<dbReference type="InterPro" id="IPR000182">
    <property type="entry name" value="GNAT_dom"/>
</dbReference>
<dbReference type="CDD" id="cd04301">
    <property type="entry name" value="NAT_SF"/>
    <property type="match status" value="1"/>
</dbReference>
<dbReference type="EMBL" id="DS989861">
    <property type="protein sequence ID" value="EDX72830.1"/>
    <property type="molecule type" value="Genomic_DNA"/>
</dbReference>
<keyword evidence="3" id="KW-1185">Reference proteome</keyword>
<dbReference type="Proteomes" id="UP000003835">
    <property type="component" value="Unassembled WGS sequence"/>
</dbReference>